<name>A0A2S2Q1P2_9HEMI</name>
<proteinExistence type="predicted"/>
<accession>A0A2S2Q1P2</accession>
<organism evidence="1">
    <name type="scientific">Sipha flava</name>
    <name type="common">yellow sugarcane aphid</name>
    <dbReference type="NCBI Taxonomy" id="143950"/>
    <lineage>
        <taxon>Eukaryota</taxon>
        <taxon>Metazoa</taxon>
        <taxon>Ecdysozoa</taxon>
        <taxon>Arthropoda</taxon>
        <taxon>Hexapoda</taxon>
        <taxon>Insecta</taxon>
        <taxon>Pterygota</taxon>
        <taxon>Neoptera</taxon>
        <taxon>Paraneoptera</taxon>
        <taxon>Hemiptera</taxon>
        <taxon>Sternorrhyncha</taxon>
        <taxon>Aphidomorpha</taxon>
        <taxon>Aphidoidea</taxon>
        <taxon>Aphididae</taxon>
        <taxon>Sipha</taxon>
    </lineage>
</organism>
<dbReference type="AlphaFoldDB" id="A0A2S2Q1P2"/>
<dbReference type="EMBL" id="GGMS01002406">
    <property type="protein sequence ID" value="MBY71609.1"/>
    <property type="molecule type" value="Transcribed_RNA"/>
</dbReference>
<reference evidence="1" key="1">
    <citation type="submission" date="2018-04" db="EMBL/GenBank/DDBJ databases">
        <title>Transcriptome assembly of Sipha flava.</title>
        <authorList>
            <person name="Scully E.D."/>
            <person name="Geib S.M."/>
            <person name="Palmer N.A."/>
            <person name="Koch K."/>
            <person name="Bradshaw J."/>
            <person name="Heng-Moss T."/>
            <person name="Sarath G."/>
        </authorList>
    </citation>
    <scope>NUCLEOTIDE SEQUENCE</scope>
</reference>
<protein>
    <submittedName>
        <fullName evidence="1">Uncharacterized protein</fullName>
    </submittedName>
</protein>
<evidence type="ECO:0000313" key="1">
    <source>
        <dbReference type="EMBL" id="MBY71609.1"/>
    </source>
</evidence>
<sequence>MDEHMILDSLNESYDSLSEIIDDSDTVLLFRIESESDFQDSTEDESEDEDHSISEYNFQPLQPTWNTISGNYQKHFNFIGNSGPLVILDEGSGPIDFFKLFLTDEIIQLMVIETNRNAQQILSFQRISRGSRFSS</sequence>
<gene>
    <name evidence="1" type="ORF">g.69573</name>
</gene>